<dbReference type="SUPFAM" id="SSF55804">
    <property type="entry name" value="Phoshotransferase/anion transport protein"/>
    <property type="match status" value="1"/>
</dbReference>
<dbReference type="Proteomes" id="UP000275749">
    <property type="component" value="Unassembled WGS sequence"/>
</dbReference>
<dbReference type="PANTHER" id="PTHR47738:SF3">
    <property type="entry name" value="PHOSPHOTRANSFERASE SYSTEM MANNITOL_FRUCTOSE-SPECIFIC IIA DOMAIN CONTAINING PROTEIN"/>
    <property type="match status" value="1"/>
</dbReference>
<dbReference type="CDD" id="cd00211">
    <property type="entry name" value="PTS_IIA_fru"/>
    <property type="match status" value="1"/>
</dbReference>
<dbReference type="EMBL" id="RKHG01000001">
    <property type="protein sequence ID" value="ROR54503.1"/>
    <property type="molecule type" value="Genomic_DNA"/>
</dbReference>
<evidence type="ECO:0000259" key="1">
    <source>
        <dbReference type="PROSITE" id="PS51094"/>
    </source>
</evidence>
<sequence>MRQLIEPEFVHVRLAAESYQEALQLMAQPLLQAGRVRPSFEAAVVERERQFPTGLPLNGGVAMPHTDPEHVVADAVSVATLSKPVTAGEMGGGVDSTVEVSCIFLLVFSDGAAHVKLLKTLVRSFQDTDFMAGLRELTSREEIAERVTERLTA</sequence>
<dbReference type="InterPro" id="IPR051541">
    <property type="entry name" value="PTS_SugarTrans_NitroReg"/>
</dbReference>
<dbReference type="Pfam" id="PF00359">
    <property type="entry name" value="PTS_EIIA_2"/>
    <property type="match status" value="1"/>
</dbReference>
<dbReference type="AlphaFoldDB" id="A0A3N1ZUG1"/>
<dbReference type="PROSITE" id="PS51094">
    <property type="entry name" value="PTS_EIIA_TYPE_2"/>
    <property type="match status" value="1"/>
</dbReference>
<accession>A0A3N1ZUG1</accession>
<dbReference type="PANTHER" id="PTHR47738">
    <property type="entry name" value="PTS SYSTEM FRUCTOSE-LIKE EIIA COMPONENT-RELATED"/>
    <property type="match status" value="1"/>
</dbReference>
<evidence type="ECO:0000313" key="3">
    <source>
        <dbReference type="Proteomes" id="UP000275749"/>
    </source>
</evidence>
<name>A0A3N1ZUG1_9ACTN</name>
<organism evidence="2 3">
    <name type="scientific">Luteococcus japonicus</name>
    <dbReference type="NCBI Taxonomy" id="33984"/>
    <lineage>
        <taxon>Bacteria</taxon>
        <taxon>Bacillati</taxon>
        <taxon>Actinomycetota</taxon>
        <taxon>Actinomycetes</taxon>
        <taxon>Propionibacteriales</taxon>
        <taxon>Propionibacteriaceae</taxon>
        <taxon>Luteococcus</taxon>
    </lineage>
</organism>
<gene>
    <name evidence="2" type="ORF">EDD41_1718</name>
</gene>
<dbReference type="RefSeq" id="WP_123575581.1">
    <property type="nucleotide sequence ID" value="NZ_RKHG01000001.1"/>
</dbReference>
<dbReference type="InterPro" id="IPR002178">
    <property type="entry name" value="PTS_EIIA_type-2_dom"/>
</dbReference>
<dbReference type="Gene3D" id="3.40.930.10">
    <property type="entry name" value="Mannitol-specific EII, Chain A"/>
    <property type="match status" value="1"/>
</dbReference>
<feature type="domain" description="PTS EIIA type-2" evidence="1">
    <location>
        <begin position="3"/>
        <end position="150"/>
    </location>
</feature>
<protein>
    <submittedName>
        <fullName evidence="2">PTS system IIA component (Gat family)</fullName>
    </submittedName>
</protein>
<proteinExistence type="predicted"/>
<reference evidence="2 3" key="1">
    <citation type="submission" date="2018-11" db="EMBL/GenBank/DDBJ databases">
        <title>Sequencing the genomes of 1000 actinobacteria strains.</title>
        <authorList>
            <person name="Klenk H.-P."/>
        </authorList>
    </citation>
    <scope>NUCLEOTIDE SEQUENCE [LARGE SCALE GENOMIC DNA]</scope>
    <source>
        <strain evidence="2 3">DSM 10546</strain>
    </source>
</reference>
<comment type="caution">
    <text evidence="2">The sequence shown here is derived from an EMBL/GenBank/DDBJ whole genome shotgun (WGS) entry which is preliminary data.</text>
</comment>
<evidence type="ECO:0000313" key="2">
    <source>
        <dbReference type="EMBL" id="ROR54503.1"/>
    </source>
</evidence>
<dbReference type="InterPro" id="IPR016152">
    <property type="entry name" value="PTrfase/Anion_transptr"/>
</dbReference>